<reference evidence="1 2" key="1">
    <citation type="submission" date="2020-08" db="EMBL/GenBank/DDBJ databases">
        <title>Genomic Encyclopedia of Type Strains, Phase IV (KMG-IV): sequencing the most valuable type-strain genomes for metagenomic binning, comparative biology and taxonomic classification.</title>
        <authorList>
            <person name="Goeker M."/>
        </authorList>
    </citation>
    <scope>NUCLEOTIDE SEQUENCE [LARGE SCALE GENOMIC DNA]</scope>
    <source>
        <strain evidence="1 2">DSM 27165</strain>
    </source>
</reference>
<dbReference type="AlphaFoldDB" id="A0A840MSA5"/>
<protein>
    <recommendedName>
        <fullName evidence="3">PilZ domain-containing protein</fullName>
    </recommendedName>
</protein>
<keyword evidence="2" id="KW-1185">Reference proteome</keyword>
<evidence type="ECO:0008006" key="3">
    <source>
        <dbReference type="Google" id="ProtNLM"/>
    </source>
</evidence>
<organism evidence="1 2">
    <name type="scientific">Chitinivorax tropicus</name>
    <dbReference type="NCBI Taxonomy" id="714531"/>
    <lineage>
        <taxon>Bacteria</taxon>
        <taxon>Pseudomonadati</taxon>
        <taxon>Pseudomonadota</taxon>
        <taxon>Betaproteobacteria</taxon>
        <taxon>Chitinivorax</taxon>
    </lineage>
</organism>
<accession>A0A840MSA5</accession>
<comment type="caution">
    <text evidence="1">The sequence shown here is derived from an EMBL/GenBank/DDBJ whole genome shotgun (WGS) entry which is preliminary data.</text>
</comment>
<evidence type="ECO:0000313" key="1">
    <source>
        <dbReference type="EMBL" id="MBB5019959.1"/>
    </source>
</evidence>
<dbReference type="Proteomes" id="UP000575898">
    <property type="component" value="Unassembled WGS sequence"/>
</dbReference>
<name>A0A840MSA5_9PROT</name>
<gene>
    <name evidence="1" type="ORF">HNQ59_003267</name>
</gene>
<proteinExistence type="predicted"/>
<evidence type="ECO:0000313" key="2">
    <source>
        <dbReference type="Proteomes" id="UP000575898"/>
    </source>
</evidence>
<dbReference type="RefSeq" id="WP_184041377.1">
    <property type="nucleotide sequence ID" value="NZ_JACHHY010000022.1"/>
</dbReference>
<dbReference type="EMBL" id="JACHHY010000022">
    <property type="protein sequence ID" value="MBB5019959.1"/>
    <property type="molecule type" value="Genomic_DNA"/>
</dbReference>
<sequence>MAGLFECRFAEAQGDGRSVIVRGQVKSGRLADGLQLQIVLNSGFAVQLPISAIQGDDLLVVDCDDQEGVDMFMDLAIAGECFELVKEAG</sequence>